<evidence type="ECO:0000256" key="3">
    <source>
        <dbReference type="ARBA" id="ARBA00023274"/>
    </source>
</evidence>
<dbReference type="RefSeq" id="YP_010027139.1">
    <property type="nucleotide sequence ID" value="NC_053768.1"/>
</dbReference>
<accession>A0A7M1VIS2</accession>
<reference evidence="5" key="1">
    <citation type="journal article" date="2020" name="Mitochondrial DNA Part B Resour">
        <title>The first complete chloroplast genome of a mangrove fern, Acrostichum speciosum.</title>
        <authorList>
            <person name="Wei X."/>
            <person name="He M."/>
            <person name="Jin X."/>
        </authorList>
    </citation>
    <scope>NUCLEOTIDE SEQUENCE</scope>
</reference>
<gene>
    <name evidence="5" type="primary">rpl21</name>
</gene>
<keyword evidence="2 4" id="KW-0689">Ribosomal protein</keyword>
<dbReference type="NCBIfam" id="TIGR00061">
    <property type="entry name" value="L21"/>
    <property type="match status" value="1"/>
</dbReference>
<dbReference type="InterPro" id="IPR001787">
    <property type="entry name" value="Ribosomal_bL21"/>
</dbReference>
<dbReference type="Pfam" id="PF00829">
    <property type="entry name" value="Ribosomal_L21p"/>
    <property type="match status" value="1"/>
</dbReference>
<dbReference type="InterPro" id="IPR036164">
    <property type="entry name" value="bL21-like_sf"/>
</dbReference>
<name>A0A7M1VIS2_9MONI</name>
<comment type="similarity">
    <text evidence="1 4">Belongs to the bacterial ribosomal protein bL21 family.</text>
</comment>
<keyword evidence="3 4" id="KW-0687">Ribonucleoprotein</keyword>
<evidence type="ECO:0000256" key="4">
    <source>
        <dbReference type="RuleBase" id="RU000563"/>
    </source>
</evidence>
<dbReference type="GeneID" id="63369034"/>
<dbReference type="EMBL" id="MT026711">
    <property type="protein sequence ID" value="QOS04081.1"/>
    <property type="molecule type" value="Genomic_DNA"/>
</dbReference>
<comment type="function">
    <text evidence="4">This protein binds to 23S rRNA.</text>
</comment>
<evidence type="ECO:0000256" key="1">
    <source>
        <dbReference type="ARBA" id="ARBA00008563"/>
    </source>
</evidence>
<proteinExistence type="inferred from homology"/>
<dbReference type="AlphaFoldDB" id="A0A7M1VIS2"/>
<dbReference type="GO" id="GO:0003723">
    <property type="term" value="F:RNA binding"/>
    <property type="evidence" value="ECO:0007669"/>
    <property type="project" value="InterPro"/>
</dbReference>
<dbReference type="InterPro" id="IPR028909">
    <property type="entry name" value="bL21-like"/>
</dbReference>
<keyword evidence="5" id="KW-0934">Plastid</keyword>
<organism evidence="5">
    <name type="scientific">Acrostichum speciosum</name>
    <dbReference type="NCBI Taxonomy" id="366450"/>
    <lineage>
        <taxon>Eukaryota</taxon>
        <taxon>Viridiplantae</taxon>
        <taxon>Streptophyta</taxon>
        <taxon>Embryophyta</taxon>
        <taxon>Tracheophyta</taxon>
        <taxon>Polypodiopsida</taxon>
        <taxon>Polypodiidae</taxon>
        <taxon>Polypodiales</taxon>
        <taxon>Pteridineae</taxon>
        <taxon>Pteridaceae</taxon>
        <taxon>Parkerioideae</taxon>
        <taxon>Acrostichum</taxon>
    </lineage>
</organism>
<dbReference type="GO" id="GO:0003735">
    <property type="term" value="F:structural constituent of ribosome"/>
    <property type="evidence" value="ECO:0007669"/>
    <property type="project" value="InterPro"/>
</dbReference>
<dbReference type="SUPFAM" id="SSF141091">
    <property type="entry name" value="L21p-like"/>
    <property type="match status" value="1"/>
</dbReference>
<keyword evidence="5" id="KW-0150">Chloroplast</keyword>
<evidence type="ECO:0000313" key="5">
    <source>
        <dbReference type="EMBL" id="QOS04081.1"/>
    </source>
</evidence>
<dbReference type="GO" id="GO:0006412">
    <property type="term" value="P:translation"/>
    <property type="evidence" value="ECO:0007669"/>
    <property type="project" value="InterPro"/>
</dbReference>
<sequence>MGKYAIIEIGGNQLRVEPGRFHDIRHFISNPNTLGFNKEISINRVLLICDGSVVDIGYPWLSNAVVRGRLLHNCFKNKLVVQKTYYKKKT</sequence>
<protein>
    <recommendedName>
        <fullName evidence="4">50S ribosomal protein L21, chloroplastic</fullName>
    </recommendedName>
</protein>
<comment type="subunit">
    <text evidence="4">Part of the 50S ribosomal subunit.</text>
</comment>
<dbReference type="GO" id="GO:0005737">
    <property type="term" value="C:cytoplasm"/>
    <property type="evidence" value="ECO:0007669"/>
    <property type="project" value="UniProtKB-ARBA"/>
</dbReference>
<geneLocation type="chloroplast" evidence="5"/>
<evidence type="ECO:0000256" key="2">
    <source>
        <dbReference type="ARBA" id="ARBA00022980"/>
    </source>
</evidence>
<dbReference type="GO" id="GO:1990904">
    <property type="term" value="C:ribonucleoprotein complex"/>
    <property type="evidence" value="ECO:0007669"/>
    <property type="project" value="UniProtKB-KW"/>
</dbReference>
<dbReference type="GO" id="GO:0005840">
    <property type="term" value="C:ribosome"/>
    <property type="evidence" value="ECO:0007669"/>
    <property type="project" value="UniProtKB-KW"/>
</dbReference>